<evidence type="ECO:0000313" key="2">
    <source>
        <dbReference type="Proteomes" id="UP000219494"/>
    </source>
</evidence>
<evidence type="ECO:0008006" key="3">
    <source>
        <dbReference type="Google" id="ProtNLM"/>
    </source>
</evidence>
<dbReference type="OrthoDB" id="7060081at2"/>
<sequence length="128" mass="14115">MFVALALAAAQTAVPADLDAVVAAPRNHVVLLENDEVRVLQVTVAPGETEAIHEHRWPSVIHIQSWQPAEDVRYAVRNGRMVELSRTALPAGAPPPAIWSPREEPHAITNKGSAPFRLFRVELKRPPR</sequence>
<accession>A0A285R5B7</accession>
<name>A0A285R5B7_9SPHN</name>
<dbReference type="InterPro" id="IPR011051">
    <property type="entry name" value="RmlC_Cupin_sf"/>
</dbReference>
<protein>
    <recommendedName>
        <fullName evidence="3">Cupin domain-containing protein</fullName>
    </recommendedName>
</protein>
<dbReference type="Proteomes" id="UP000219494">
    <property type="component" value="Unassembled WGS sequence"/>
</dbReference>
<dbReference type="InterPro" id="IPR014710">
    <property type="entry name" value="RmlC-like_jellyroll"/>
</dbReference>
<organism evidence="1 2">
    <name type="scientific">Sphingomonas guangdongensis</name>
    <dbReference type="NCBI Taxonomy" id="1141890"/>
    <lineage>
        <taxon>Bacteria</taxon>
        <taxon>Pseudomonadati</taxon>
        <taxon>Pseudomonadota</taxon>
        <taxon>Alphaproteobacteria</taxon>
        <taxon>Sphingomonadales</taxon>
        <taxon>Sphingomonadaceae</taxon>
        <taxon>Sphingomonas</taxon>
    </lineage>
</organism>
<gene>
    <name evidence="1" type="ORF">SAMN06297144_2669</name>
</gene>
<dbReference type="EMBL" id="OBMI01000003">
    <property type="protein sequence ID" value="SOB87537.1"/>
    <property type="molecule type" value="Genomic_DNA"/>
</dbReference>
<keyword evidence="2" id="KW-1185">Reference proteome</keyword>
<evidence type="ECO:0000313" key="1">
    <source>
        <dbReference type="EMBL" id="SOB87537.1"/>
    </source>
</evidence>
<dbReference type="SUPFAM" id="SSF51182">
    <property type="entry name" value="RmlC-like cupins"/>
    <property type="match status" value="1"/>
</dbReference>
<reference evidence="1 2" key="1">
    <citation type="submission" date="2017-07" db="EMBL/GenBank/DDBJ databases">
        <authorList>
            <person name="Sun Z.S."/>
            <person name="Albrecht U."/>
            <person name="Echele G."/>
            <person name="Lee C.C."/>
        </authorList>
    </citation>
    <scope>NUCLEOTIDE SEQUENCE [LARGE SCALE GENOMIC DNA]</scope>
    <source>
        <strain evidence="1 2">CGMCC 1.12672</strain>
    </source>
</reference>
<dbReference type="Gene3D" id="2.60.120.10">
    <property type="entry name" value="Jelly Rolls"/>
    <property type="match status" value="1"/>
</dbReference>
<dbReference type="RefSeq" id="WP_097064527.1">
    <property type="nucleotide sequence ID" value="NZ_OBMI01000003.1"/>
</dbReference>
<proteinExistence type="predicted"/>
<dbReference type="AlphaFoldDB" id="A0A285R5B7"/>